<feature type="transmembrane region" description="Helical" evidence="6">
    <location>
        <begin position="209"/>
        <end position="231"/>
    </location>
</feature>
<evidence type="ECO:0000256" key="4">
    <source>
        <dbReference type="ARBA" id="ARBA00022989"/>
    </source>
</evidence>
<evidence type="ECO:0000256" key="2">
    <source>
        <dbReference type="ARBA" id="ARBA00007049"/>
    </source>
</evidence>
<comment type="subcellular location">
    <subcellularLocation>
        <location evidence="1">Endomembrane system</location>
        <topology evidence="1">Multi-pass membrane protein</topology>
    </subcellularLocation>
</comment>
<feature type="transmembrane region" description="Helical" evidence="6">
    <location>
        <begin position="275"/>
        <end position="295"/>
    </location>
</feature>
<comment type="caution">
    <text evidence="8">The sequence shown here is derived from an EMBL/GenBank/DDBJ whole genome shotgun (WGS) entry which is preliminary data.</text>
</comment>
<dbReference type="Proteomes" id="UP000324907">
    <property type="component" value="Unassembled WGS sequence"/>
</dbReference>
<evidence type="ECO:0000256" key="3">
    <source>
        <dbReference type="ARBA" id="ARBA00022692"/>
    </source>
</evidence>
<dbReference type="AlphaFoldDB" id="A0A5A8DJ09"/>
<evidence type="ECO:0000256" key="6">
    <source>
        <dbReference type="SAM" id="Phobius"/>
    </source>
</evidence>
<dbReference type="OrthoDB" id="73465at2759"/>
<organism evidence="8 12">
    <name type="scientific">Cafeteria roenbergensis</name>
    <name type="common">Marine flagellate</name>
    <dbReference type="NCBI Taxonomy" id="33653"/>
    <lineage>
        <taxon>Eukaryota</taxon>
        <taxon>Sar</taxon>
        <taxon>Stramenopiles</taxon>
        <taxon>Bigyra</taxon>
        <taxon>Opalozoa</taxon>
        <taxon>Bicosoecida</taxon>
        <taxon>Cafeteriaceae</taxon>
        <taxon>Cafeteria</taxon>
    </lineage>
</organism>
<dbReference type="PANTHER" id="PTHR31851">
    <property type="entry name" value="FE(2+)/MN(2+) TRANSPORTER PCL1"/>
    <property type="match status" value="1"/>
</dbReference>
<protein>
    <submittedName>
        <fullName evidence="8">Uncharacterized protein</fullName>
    </submittedName>
</protein>
<dbReference type="InterPro" id="IPR008217">
    <property type="entry name" value="Ccc1_fam"/>
</dbReference>
<evidence type="ECO:0000313" key="9">
    <source>
        <dbReference type="EMBL" id="KAA0174576.1"/>
    </source>
</evidence>
<dbReference type="EMBL" id="VLTM01000020">
    <property type="protein sequence ID" value="KAA0163821.1"/>
    <property type="molecule type" value="Genomic_DNA"/>
</dbReference>
<dbReference type="GO" id="GO:0030026">
    <property type="term" value="P:intracellular manganese ion homeostasis"/>
    <property type="evidence" value="ECO:0007669"/>
    <property type="project" value="InterPro"/>
</dbReference>
<evidence type="ECO:0000313" key="7">
    <source>
        <dbReference type="EMBL" id="KAA0158553.1"/>
    </source>
</evidence>
<dbReference type="Pfam" id="PF01988">
    <property type="entry name" value="VIT1"/>
    <property type="match status" value="1"/>
</dbReference>
<dbReference type="EMBL" id="VLTO01000021">
    <property type="protein sequence ID" value="KAA0174576.1"/>
    <property type="molecule type" value="Genomic_DNA"/>
</dbReference>
<reference evidence="10 11" key="1">
    <citation type="submission" date="2019-07" db="EMBL/GenBank/DDBJ databases">
        <title>Genomes of Cafeteria roenbergensis.</title>
        <authorList>
            <person name="Fischer M.G."/>
            <person name="Hackl T."/>
            <person name="Roman M."/>
        </authorList>
    </citation>
    <scope>NUCLEOTIDE SEQUENCE [LARGE SCALE GENOMIC DNA]</scope>
    <source>
        <strain evidence="8 12">Cflag</strain>
        <strain evidence="9 10">E4-10P</strain>
        <strain evidence="7 11">RCC970-E3</strain>
    </source>
</reference>
<accession>A0A5A8DJ09</accession>
<dbReference type="GO" id="GO:0012505">
    <property type="term" value="C:endomembrane system"/>
    <property type="evidence" value="ECO:0007669"/>
    <property type="project" value="UniProtKB-SubCell"/>
</dbReference>
<keyword evidence="4 6" id="KW-1133">Transmembrane helix</keyword>
<sequence>MATAPSVELASKSAMATDAPKVEGTVKAAKAAYAAEDPELSRAVHDAKAGTVADEKHGGAGSDYIKSIVFGGLDGIITTFAIVAAVAGASLPLEVVLLMGFANLIADAISMGLGDYLSTAAEIDSIMQERKREAWELEQYPEGERQEMIDEYVNNGFEKEDATTIIDTFLKTNPDGKLKYEQQFIDHMMIVELGQQVPDPDDNPMWNGFITFLSFVIFGSIPMWFYVVFYAAGNRDAGIQFAVACVATALTMFLLGFTKARIVKAACCSAVKQGLLMMMNGSFAAAAAYLVGWGLEAALGVNLAGAQSG</sequence>
<dbReference type="EMBL" id="VLTL01000145">
    <property type="protein sequence ID" value="KAA0158553.1"/>
    <property type="molecule type" value="Genomic_DNA"/>
</dbReference>
<evidence type="ECO:0000313" key="12">
    <source>
        <dbReference type="Proteomes" id="UP000325113"/>
    </source>
</evidence>
<dbReference type="GO" id="GO:0005384">
    <property type="term" value="F:manganese ion transmembrane transporter activity"/>
    <property type="evidence" value="ECO:0007669"/>
    <property type="project" value="InterPro"/>
</dbReference>
<dbReference type="Proteomes" id="UP000325113">
    <property type="component" value="Unassembled WGS sequence"/>
</dbReference>
<feature type="transmembrane region" description="Helical" evidence="6">
    <location>
        <begin position="68"/>
        <end position="89"/>
    </location>
</feature>
<proteinExistence type="inferred from homology"/>
<evidence type="ECO:0000313" key="10">
    <source>
        <dbReference type="Proteomes" id="UP000322899"/>
    </source>
</evidence>
<feature type="transmembrane region" description="Helical" evidence="6">
    <location>
        <begin position="237"/>
        <end position="255"/>
    </location>
</feature>
<evidence type="ECO:0000256" key="5">
    <source>
        <dbReference type="ARBA" id="ARBA00023136"/>
    </source>
</evidence>
<evidence type="ECO:0000313" key="11">
    <source>
        <dbReference type="Proteomes" id="UP000324907"/>
    </source>
</evidence>
<keyword evidence="3 6" id="KW-0812">Transmembrane</keyword>
<evidence type="ECO:0000313" key="8">
    <source>
        <dbReference type="EMBL" id="KAA0163821.1"/>
    </source>
</evidence>
<keyword evidence="5 6" id="KW-0472">Membrane</keyword>
<dbReference type="Proteomes" id="UP000322899">
    <property type="component" value="Unassembled WGS sequence"/>
</dbReference>
<name>A0A5A8DJ09_CAFRO</name>
<gene>
    <name evidence="9" type="ORF">FNF27_03951</name>
    <name evidence="7" type="ORF">FNF28_06174</name>
    <name evidence="8" type="ORF">FNF31_02676</name>
</gene>
<comment type="similarity">
    <text evidence="2">Belongs to the CCC1 family.</text>
</comment>
<evidence type="ECO:0000256" key="1">
    <source>
        <dbReference type="ARBA" id="ARBA00004127"/>
    </source>
</evidence>